<protein>
    <recommendedName>
        <fullName evidence="2">Chemotaxis methyl-accepting receptor HlyB-like 4HB MCP domain-containing protein</fullName>
    </recommendedName>
</protein>
<accession>A0A6L8MU18</accession>
<feature type="transmembrane region" description="Helical" evidence="1">
    <location>
        <begin position="6"/>
        <end position="22"/>
    </location>
</feature>
<proteinExistence type="predicted"/>
<dbReference type="Pfam" id="PF12729">
    <property type="entry name" value="4HB_MCP_1"/>
    <property type="match status" value="1"/>
</dbReference>
<dbReference type="EMBL" id="WWCP01000117">
    <property type="protein sequence ID" value="MYM85540.1"/>
    <property type="molecule type" value="Genomic_DNA"/>
</dbReference>
<evidence type="ECO:0000313" key="3">
    <source>
        <dbReference type="EMBL" id="MYM85540.1"/>
    </source>
</evidence>
<name>A0A6L8MU18_9BURK</name>
<dbReference type="InterPro" id="IPR024478">
    <property type="entry name" value="HlyB_4HB_MCP"/>
</dbReference>
<reference evidence="3 4" key="1">
    <citation type="submission" date="2019-12" db="EMBL/GenBank/DDBJ databases">
        <title>Novel species isolated from a subtropical stream in China.</title>
        <authorList>
            <person name="Lu H."/>
        </authorList>
    </citation>
    <scope>NUCLEOTIDE SEQUENCE [LARGE SCALE GENOMIC DNA]</scope>
    <source>
        <strain evidence="3 4">FT50W</strain>
    </source>
</reference>
<evidence type="ECO:0000256" key="1">
    <source>
        <dbReference type="SAM" id="Phobius"/>
    </source>
</evidence>
<organism evidence="3 4">
    <name type="scientific">Duganella lactea</name>
    <dbReference type="NCBI Taxonomy" id="2692173"/>
    <lineage>
        <taxon>Bacteria</taxon>
        <taxon>Pseudomonadati</taxon>
        <taxon>Pseudomonadota</taxon>
        <taxon>Betaproteobacteria</taxon>
        <taxon>Burkholderiales</taxon>
        <taxon>Oxalobacteraceae</taxon>
        <taxon>Telluria group</taxon>
        <taxon>Duganella</taxon>
    </lineage>
</organism>
<evidence type="ECO:0000259" key="2">
    <source>
        <dbReference type="Pfam" id="PF12729"/>
    </source>
</evidence>
<sequence>FVFVSVMGAIVAFVGILNMARINDLASEMYSNDLMSVSYVKEV</sequence>
<evidence type="ECO:0000313" key="4">
    <source>
        <dbReference type="Proteomes" id="UP000474565"/>
    </source>
</evidence>
<feature type="domain" description="Chemotaxis methyl-accepting receptor HlyB-like 4HB MCP" evidence="2">
    <location>
        <begin position="1"/>
        <end position="42"/>
    </location>
</feature>
<comment type="caution">
    <text evidence="3">The sequence shown here is derived from an EMBL/GenBank/DDBJ whole genome shotgun (WGS) entry which is preliminary data.</text>
</comment>
<dbReference type="AlphaFoldDB" id="A0A6L8MU18"/>
<keyword evidence="1" id="KW-0472">Membrane</keyword>
<keyword evidence="1" id="KW-1133">Transmembrane helix</keyword>
<dbReference type="RefSeq" id="WP_161021812.1">
    <property type="nucleotide sequence ID" value="NZ_WWCP01000117.1"/>
</dbReference>
<gene>
    <name evidence="3" type="ORF">GTP44_26985</name>
</gene>
<keyword evidence="1" id="KW-0812">Transmembrane</keyword>
<dbReference type="Proteomes" id="UP000474565">
    <property type="component" value="Unassembled WGS sequence"/>
</dbReference>
<feature type="non-terminal residue" evidence="3">
    <location>
        <position position="1"/>
    </location>
</feature>